<dbReference type="InterPro" id="IPR029063">
    <property type="entry name" value="SAM-dependent_MTases_sf"/>
</dbReference>
<dbReference type="SUPFAM" id="SSF53335">
    <property type="entry name" value="S-adenosyl-L-methionine-dependent methyltransferases"/>
    <property type="match status" value="1"/>
</dbReference>
<dbReference type="Gene3D" id="3.40.50.150">
    <property type="entry name" value="Vaccinia Virus protein VP39"/>
    <property type="match status" value="1"/>
</dbReference>
<keyword evidence="2" id="KW-0808">Transferase</keyword>
<protein>
    <submittedName>
        <fullName evidence="2">Methyltransferase type 11</fullName>
    </submittedName>
</protein>
<comment type="caution">
    <text evidence="2">The sequence shown here is derived from an EMBL/GenBank/DDBJ whole genome shotgun (WGS) entry which is preliminary data.</text>
</comment>
<gene>
    <name evidence="2" type="ORF">N866_19720</name>
</gene>
<dbReference type="GO" id="GO:0008168">
    <property type="term" value="F:methyltransferase activity"/>
    <property type="evidence" value="ECO:0007669"/>
    <property type="project" value="UniProtKB-KW"/>
</dbReference>
<dbReference type="EMBL" id="AXCW01000009">
    <property type="protein sequence ID" value="EYR64998.1"/>
    <property type="molecule type" value="Genomic_DNA"/>
</dbReference>
<dbReference type="CDD" id="cd02440">
    <property type="entry name" value="AdoMet_MTases"/>
    <property type="match status" value="1"/>
</dbReference>
<dbReference type="Proteomes" id="UP000019753">
    <property type="component" value="Unassembled WGS sequence"/>
</dbReference>
<dbReference type="AlphaFoldDB" id="A0A021VV41"/>
<evidence type="ECO:0000313" key="3">
    <source>
        <dbReference type="Proteomes" id="UP000019753"/>
    </source>
</evidence>
<proteinExistence type="predicted"/>
<dbReference type="GO" id="GO:0032259">
    <property type="term" value="P:methylation"/>
    <property type="evidence" value="ECO:0007669"/>
    <property type="project" value="UniProtKB-KW"/>
</dbReference>
<dbReference type="PANTHER" id="PTHR43591">
    <property type="entry name" value="METHYLTRANSFERASE"/>
    <property type="match status" value="1"/>
</dbReference>
<keyword evidence="2" id="KW-0489">Methyltransferase</keyword>
<accession>A0A021VV41</accession>
<evidence type="ECO:0000313" key="2">
    <source>
        <dbReference type="EMBL" id="EYR64998.1"/>
    </source>
</evidence>
<dbReference type="RefSeq" id="WP_034221859.1">
    <property type="nucleotide sequence ID" value="NZ_AXCW01000009.1"/>
</dbReference>
<reference evidence="2 3" key="1">
    <citation type="submission" date="2014-01" db="EMBL/GenBank/DDBJ databases">
        <title>Actinotalea ferrariae CF5-4.</title>
        <authorList>
            <person name="Chen F."/>
            <person name="Li Y."/>
            <person name="Wang G."/>
        </authorList>
    </citation>
    <scope>NUCLEOTIDE SEQUENCE [LARGE SCALE GENOMIC DNA]</scope>
    <source>
        <strain evidence="2 3">CF5-4</strain>
    </source>
</reference>
<evidence type="ECO:0000259" key="1">
    <source>
        <dbReference type="Pfam" id="PF13847"/>
    </source>
</evidence>
<dbReference type="Pfam" id="PF13847">
    <property type="entry name" value="Methyltransf_31"/>
    <property type="match status" value="1"/>
</dbReference>
<sequence>MDPVSADVYTHGHHSSVVRSHARRTAASSAAYLLPLLEPGQRLLDVGCGPGSITVDLARAVSPGEVVAVDAAPAAVELAREAALEADVPNLTVQVADVHALPFPAASFDVVHAHQVLQHLTDPVAALREMRRVTRPGGVLALRDADYAATTWFPASAGLDEWLALYHEVTEANRTEADAGRRLLHWALEAGFRPEQLTPGASAWCFATPEDRAWWAGTWAERVTSSGFAERALAAGLADDVALEALAEAWREWGEAPDGWFAILHGELIARP</sequence>
<dbReference type="PANTHER" id="PTHR43591:SF24">
    <property type="entry name" value="2-METHOXY-6-POLYPRENYL-1,4-BENZOQUINOL METHYLASE, MITOCHONDRIAL"/>
    <property type="match status" value="1"/>
</dbReference>
<keyword evidence="3" id="KW-1185">Reference proteome</keyword>
<dbReference type="InterPro" id="IPR025714">
    <property type="entry name" value="Methyltranfer_dom"/>
</dbReference>
<feature type="domain" description="Methyltransferase" evidence="1">
    <location>
        <begin position="38"/>
        <end position="172"/>
    </location>
</feature>
<organism evidence="2 3">
    <name type="scientific">Actinotalea ferrariae CF5-4</name>
    <dbReference type="NCBI Taxonomy" id="948458"/>
    <lineage>
        <taxon>Bacteria</taxon>
        <taxon>Bacillati</taxon>
        <taxon>Actinomycetota</taxon>
        <taxon>Actinomycetes</taxon>
        <taxon>Micrococcales</taxon>
        <taxon>Cellulomonadaceae</taxon>
        <taxon>Actinotalea</taxon>
    </lineage>
</organism>
<name>A0A021VV41_9CELL</name>